<comment type="caution">
    <text evidence="2">The sequence shown here is derived from an EMBL/GenBank/DDBJ whole genome shotgun (WGS) entry which is preliminary data.</text>
</comment>
<reference evidence="2" key="1">
    <citation type="journal article" date="2021" name="PeerJ">
        <title>Extensive microbial diversity within the chicken gut microbiome revealed by metagenomics and culture.</title>
        <authorList>
            <person name="Gilroy R."/>
            <person name="Ravi A."/>
            <person name="Getino M."/>
            <person name="Pursley I."/>
            <person name="Horton D.L."/>
            <person name="Alikhan N.F."/>
            <person name="Baker D."/>
            <person name="Gharbi K."/>
            <person name="Hall N."/>
            <person name="Watson M."/>
            <person name="Adriaenssens E.M."/>
            <person name="Foster-Nyarko E."/>
            <person name="Jarju S."/>
            <person name="Secka A."/>
            <person name="Antonio M."/>
            <person name="Oren A."/>
            <person name="Chaudhuri R.R."/>
            <person name="La Ragione R."/>
            <person name="Hildebrand F."/>
            <person name="Pallen M.J."/>
        </authorList>
    </citation>
    <scope>NUCLEOTIDE SEQUENCE</scope>
    <source>
        <strain evidence="2">CHK188-16595</strain>
    </source>
</reference>
<dbReference type="Pfam" id="PF12670">
    <property type="entry name" value="DUF3792"/>
    <property type="match status" value="1"/>
</dbReference>
<sequence>MKKIKSSLDRKLLLSFIVKSVFFSAVFCALFSAVIAAFFYQFDIGFESAQYFSAVIMVISGGLTAYICAHSFKNSGFLVGAVSAVPLIIYSLVNLIANHNTVWLFLLKLVLVILVAGFMGAYSVKKSKKIRVKK</sequence>
<evidence type="ECO:0000313" key="2">
    <source>
        <dbReference type="EMBL" id="HJB75337.1"/>
    </source>
</evidence>
<dbReference type="InterPro" id="IPR023804">
    <property type="entry name" value="DUF3792_TM"/>
</dbReference>
<proteinExistence type="predicted"/>
<feature type="transmembrane region" description="Helical" evidence="1">
    <location>
        <begin position="76"/>
        <end position="97"/>
    </location>
</feature>
<organism evidence="2 3">
    <name type="scientific">Candidatus Eubacterium faecale</name>
    <dbReference type="NCBI Taxonomy" id="2838568"/>
    <lineage>
        <taxon>Bacteria</taxon>
        <taxon>Bacillati</taxon>
        <taxon>Bacillota</taxon>
        <taxon>Clostridia</taxon>
        <taxon>Eubacteriales</taxon>
        <taxon>Eubacteriaceae</taxon>
        <taxon>Eubacterium</taxon>
    </lineage>
</organism>
<reference evidence="2" key="2">
    <citation type="submission" date="2021-04" db="EMBL/GenBank/DDBJ databases">
        <authorList>
            <person name="Gilroy R."/>
        </authorList>
    </citation>
    <scope>NUCLEOTIDE SEQUENCE</scope>
    <source>
        <strain evidence="2">CHK188-16595</strain>
    </source>
</reference>
<dbReference type="NCBIfam" id="TIGR04086">
    <property type="entry name" value="TIGR04086_membr"/>
    <property type="match status" value="1"/>
</dbReference>
<feature type="transmembrane region" description="Helical" evidence="1">
    <location>
        <begin position="12"/>
        <end position="39"/>
    </location>
</feature>
<keyword evidence="1" id="KW-1133">Transmembrane helix</keyword>
<name>A0A9D2MIQ9_9FIRM</name>
<keyword evidence="1" id="KW-0812">Transmembrane</keyword>
<evidence type="ECO:0000313" key="3">
    <source>
        <dbReference type="Proteomes" id="UP000823877"/>
    </source>
</evidence>
<dbReference type="Proteomes" id="UP000823877">
    <property type="component" value="Unassembled WGS sequence"/>
</dbReference>
<gene>
    <name evidence="2" type="ORF">IAA37_06645</name>
</gene>
<dbReference type="EMBL" id="DWXN01000012">
    <property type="protein sequence ID" value="HJB75337.1"/>
    <property type="molecule type" value="Genomic_DNA"/>
</dbReference>
<evidence type="ECO:0000256" key="1">
    <source>
        <dbReference type="SAM" id="Phobius"/>
    </source>
</evidence>
<dbReference type="AlphaFoldDB" id="A0A9D2MIQ9"/>
<keyword evidence="1" id="KW-0472">Membrane</keyword>
<accession>A0A9D2MIQ9</accession>
<protein>
    <submittedName>
        <fullName evidence="2">TIGR04086 family membrane protein</fullName>
    </submittedName>
</protein>
<feature type="transmembrane region" description="Helical" evidence="1">
    <location>
        <begin position="103"/>
        <end position="124"/>
    </location>
</feature>
<feature type="transmembrane region" description="Helical" evidence="1">
    <location>
        <begin position="51"/>
        <end position="69"/>
    </location>
</feature>